<dbReference type="Pfam" id="PF07661">
    <property type="entry name" value="MORN_2"/>
    <property type="match status" value="1"/>
</dbReference>
<dbReference type="RefSeq" id="WP_311547284.1">
    <property type="nucleotide sequence ID" value="NZ_JAVREK010000029.1"/>
</dbReference>
<dbReference type="Proteomes" id="UP001183226">
    <property type="component" value="Unassembled WGS sequence"/>
</dbReference>
<proteinExistence type="predicted"/>
<dbReference type="Gene3D" id="3.90.930.1">
    <property type="match status" value="1"/>
</dbReference>
<keyword evidence="2" id="KW-1185">Reference proteome</keyword>
<evidence type="ECO:0008006" key="3">
    <source>
        <dbReference type="Google" id="ProtNLM"/>
    </source>
</evidence>
<accession>A0ABU2L035</accession>
<name>A0ABU2L035_9ACTN</name>
<sequence>MERVEDTDIEYDDGIAFLNDDVYTGEVVELDSDGNVIGLITYKRGHEHGPWLEWYSSGARKVEGQVDIGKGAVGTWRHWHENGRLAQERRFDDRGRALSNRTWDAEGNLVEDRQYSNPM</sequence>
<organism evidence="1 2">
    <name type="scientific">Streptomonospora wellingtoniae</name>
    <dbReference type="NCBI Taxonomy" id="3075544"/>
    <lineage>
        <taxon>Bacteria</taxon>
        <taxon>Bacillati</taxon>
        <taxon>Actinomycetota</taxon>
        <taxon>Actinomycetes</taxon>
        <taxon>Streptosporangiales</taxon>
        <taxon>Nocardiopsidaceae</taxon>
        <taxon>Streptomonospora</taxon>
    </lineage>
</organism>
<gene>
    <name evidence="1" type="ORF">RM446_21905</name>
</gene>
<evidence type="ECO:0000313" key="1">
    <source>
        <dbReference type="EMBL" id="MDT0304781.1"/>
    </source>
</evidence>
<protein>
    <recommendedName>
        <fullName evidence="3">Toxin-antitoxin system YwqK family antitoxin</fullName>
    </recommendedName>
</protein>
<reference evidence="2" key="1">
    <citation type="submission" date="2023-07" db="EMBL/GenBank/DDBJ databases">
        <title>30 novel species of actinomycetes from the DSMZ collection.</title>
        <authorList>
            <person name="Nouioui I."/>
        </authorList>
    </citation>
    <scope>NUCLEOTIDE SEQUENCE [LARGE SCALE GENOMIC DNA]</scope>
    <source>
        <strain evidence="2">DSM 45055</strain>
    </source>
</reference>
<comment type="caution">
    <text evidence="1">The sequence shown here is derived from an EMBL/GenBank/DDBJ whole genome shotgun (WGS) entry which is preliminary data.</text>
</comment>
<dbReference type="SUPFAM" id="SSF82185">
    <property type="entry name" value="Histone H3 K4-specific methyltransferase SET7/9 N-terminal domain"/>
    <property type="match status" value="1"/>
</dbReference>
<evidence type="ECO:0000313" key="2">
    <source>
        <dbReference type="Proteomes" id="UP001183226"/>
    </source>
</evidence>
<dbReference type="InterPro" id="IPR011652">
    <property type="entry name" value="MORN_2"/>
</dbReference>
<dbReference type="EMBL" id="JAVREK010000029">
    <property type="protein sequence ID" value="MDT0304781.1"/>
    <property type="molecule type" value="Genomic_DNA"/>
</dbReference>